<accession>A0ABR2Y9Y7</accession>
<dbReference type="InterPro" id="IPR049730">
    <property type="entry name" value="SNF2/RAD54-like_C"/>
</dbReference>
<dbReference type="SUPFAM" id="SSF52540">
    <property type="entry name" value="P-loop containing nucleoside triphosphate hydrolases"/>
    <property type="match status" value="2"/>
</dbReference>
<evidence type="ECO:0000256" key="2">
    <source>
        <dbReference type="ARBA" id="ARBA00022801"/>
    </source>
</evidence>
<dbReference type="CDD" id="cd18793">
    <property type="entry name" value="SF2_C_SNF"/>
    <property type="match status" value="1"/>
</dbReference>
<keyword evidence="2" id="KW-0378">Hydrolase</keyword>
<name>A0ABR2Y9Y7_9PEZI</name>
<dbReference type="Pfam" id="PF24883">
    <property type="entry name" value="NPHP3_N"/>
    <property type="match status" value="1"/>
</dbReference>
<dbReference type="EMBL" id="JARVKM010000001">
    <property type="protein sequence ID" value="KAK9783908.1"/>
    <property type="molecule type" value="Genomic_DNA"/>
</dbReference>
<dbReference type="PANTHER" id="PTHR10039">
    <property type="entry name" value="AMELOGENIN"/>
    <property type="match status" value="1"/>
</dbReference>
<keyword evidence="1" id="KW-0677">Repeat</keyword>
<sequence length="1193" mass="134051">MDPGTALAVVSLALQVSSGLINYYRLWKDCHQDVQDLRASLLRLEQIFKHLRQALERPDLSSQIVLTICSTCKDCEGNINELRSVLETVKEAGNPKGMLQKLRDKGRRACYPFRASTVLRLGEIIEGLKEDVSLSLHVLSLDVGTEGHSILRRVEENIVAIRNNIDQVGGKVNNLLENQQQSNMLEWLGAPDHSVAHNFACAKCHPGTGSWFIQSEVFESWSSQKGSRLWVNGKSGSGKTILCSTIIESIKKLVFRNQNQRSGHLVYFYFSFDISENYTLISVLKSLISQLCKPGERVPELRRLYTLLFPEAPSQRELGSLLVSILRRLGGRPNEPLSHSTQAEETYFVFDGIDEIPHGSDREAIFKLLQDIAKSTTADHIHMILTSRNESEIARSLPRSQGWLRYDMFHSRIQKDIAAYTSDQIASHHSLKALPMDIKMKIKETLVEGSNGMFRWAALQMDYLKRLRIARPIDVLRVLNSLPHDLSGTYDRILQRIDLLYAEEALRALQWIVFAARPLFLEEVAEACIVDPSSSKAVDPDRRLQPLDIAEILTGLVVVEPPVEEIMKPRPRRHVLALAHFSVKEYLISTQARGLPSNLYELSFEAGLAHCSILRGCMAYIQCCVPRSGEAEHQMALQSYVCNRWPYHASQAGPDQSLEVIEAVVANLTAPDTCQYWIEHSRVYWNANGAPAFVSSHYRRLTQYSNTGAVLDKPQMTDIYPLYHSIAFRLEAVSKVLLARLPEYLINARGTYLLEASVISQTTSIIEPLIRRGANPGGVLKLALNAGNDEASLELLRVGCQPQKDDLAAAAVSSSGAVMEKLMSQIGLNDLLFIVLALNAGLHNRRRSTVELLMKAMTSNHNGSDHEKSPTLFRLLATAIRLDLALVVEELMRWADKFSNAGCSYDDLFRLSAKEGSSQSARIMLSSHAKSKIKYATFSKVLLGSTVRYNHSHTEDFQILPIEFRENSVGLRDKDMDANWSRDKSFRLSINAGWVLATKYDAFFRVLIPHIPTAKNQGGRALRLSIATSDENMVLELIMRKAGSFNPHGTWIDYLALLMASIHDFQSTVIAMQHNGAEVKILRALRNGTTVRVIAEIFLNLAAASRIYMLEPQWNPSVERQAFGRALRLDQTDNVTIIRYVTKGTIEDSKFLSRQNNKLQLALGGFEKHKQGTQNERTKDVVTYFCILNSEME</sequence>
<feature type="domain" description="NACHT" evidence="4">
    <location>
        <begin position="227"/>
        <end position="388"/>
    </location>
</feature>
<evidence type="ECO:0000313" key="6">
    <source>
        <dbReference type="Proteomes" id="UP001465668"/>
    </source>
</evidence>
<gene>
    <name evidence="5" type="ORF">SCAR479_00467</name>
</gene>
<proteinExistence type="predicted"/>
<dbReference type="InterPro" id="IPR056884">
    <property type="entry name" value="NPHP3-like_N"/>
</dbReference>
<keyword evidence="3" id="KW-0175">Coiled coil</keyword>
<feature type="coiled-coil region" evidence="3">
    <location>
        <begin position="34"/>
        <end position="92"/>
    </location>
</feature>
<evidence type="ECO:0000256" key="1">
    <source>
        <dbReference type="ARBA" id="ARBA00022737"/>
    </source>
</evidence>
<organism evidence="5 6">
    <name type="scientific">Seiridium cardinale</name>
    <dbReference type="NCBI Taxonomy" id="138064"/>
    <lineage>
        <taxon>Eukaryota</taxon>
        <taxon>Fungi</taxon>
        <taxon>Dikarya</taxon>
        <taxon>Ascomycota</taxon>
        <taxon>Pezizomycotina</taxon>
        <taxon>Sordariomycetes</taxon>
        <taxon>Xylariomycetidae</taxon>
        <taxon>Amphisphaeriales</taxon>
        <taxon>Sporocadaceae</taxon>
        <taxon>Seiridium</taxon>
    </lineage>
</organism>
<dbReference type="InterPro" id="IPR027417">
    <property type="entry name" value="P-loop_NTPase"/>
</dbReference>
<dbReference type="Gene3D" id="3.40.50.300">
    <property type="entry name" value="P-loop containing nucleotide triphosphate hydrolases"/>
    <property type="match status" value="2"/>
</dbReference>
<dbReference type="InterPro" id="IPR007111">
    <property type="entry name" value="NACHT_NTPase"/>
</dbReference>
<evidence type="ECO:0000256" key="3">
    <source>
        <dbReference type="SAM" id="Coils"/>
    </source>
</evidence>
<dbReference type="PANTHER" id="PTHR10039:SF16">
    <property type="entry name" value="GPI INOSITOL-DEACYLASE"/>
    <property type="match status" value="1"/>
</dbReference>
<dbReference type="Proteomes" id="UP001465668">
    <property type="component" value="Unassembled WGS sequence"/>
</dbReference>
<protein>
    <submittedName>
        <fullName evidence="5">NACHT domain-containing protein</fullName>
    </submittedName>
</protein>
<dbReference type="PROSITE" id="PS50837">
    <property type="entry name" value="NACHT"/>
    <property type="match status" value="1"/>
</dbReference>
<keyword evidence="6" id="KW-1185">Reference proteome</keyword>
<evidence type="ECO:0000259" key="4">
    <source>
        <dbReference type="PROSITE" id="PS50837"/>
    </source>
</evidence>
<comment type="caution">
    <text evidence="5">The sequence shown here is derived from an EMBL/GenBank/DDBJ whole genome shotgun (WGS) entry which is preliminary data.</text>
</comment>
<evidence type="ECO:0000313" key="5">
    <source>
        <dbReference type="EMBL" id="KAK9783908.1"/>
    </source>
</evidence>
<reference evidence="5 6" key="1">
    <citation type="submission" date="2024-02" db="EMBL/GenBank/DDBJ databases">
        <title>First draft genome assembly of two strains of Seiridium cardinale.</title>
        <authorList>
            <person name="Emiliani G."/>
            <person name="Scali E."/>
        </authorList>
    </citation>
    <scope>NUCLEOTIDE SEQUENCE [LARGE SCALE GENOMIC DNA]</scope>
    <source>
        <strain evidence="5 6">BM-138-000479</strain>
    </source>
</reference>